<evidence type="ECO:0000313" key="3">
    <source>
        <dbReference type="Proteomes" id="UP000222366"/>
    </source>
</evidence>
<comment type="caution">
    <text evidence="2">The sequence shown here is derived from an EMBL/GenBank/DDBJ whole genome shotgun (WGS) entry which is preliminary data.</text>
</comment>
<dbReference type="PANTHER" id="PTHR43482">
    <property type="entry name" value="PROTEIN AST1-RELATED"/>
    <property type="match status" value="1"/>
</dbReference>
<name>A0A2D0KL90_9GAMM</name>
<gene>
    <name evidence="2" type="ORF">Xsto_03281</name>
</gene>
<feature type="domain" description="Enoyl reductase (ER)" evidence="1">
    <location>
        <begin position="11"/>
        <end position="321"/>
    </location>
</feature>
<dbReference type="PANTHER" id="PTHR43482:SF1">
    <property type="entry name" value="PROTEIN AST1-RELATED"/>
    <property type="match status" value="1"/>
</dbReference>
<dbReference type="GO" id="GO:0016491">
    <property type="term" value="F:oxidoreductase activity"/>
    <property type="evidence" value="ECO:0007669"/>
    <property type="project" value="InterPro"/>
</dbReference>
<dbReference type="Proteomes" id="UP000222366">
    <property type="component" value="Unassembled WGS sequence"/>
</dbReference>
<reference evidence="2 3" key="1">
    <citation type="journal article" date="2017" name="Nat. Microbiol.">
        <title>Natural product diversity associated with the nematode symbionts Photorhabdus and Xenorhabdus.</title>
        <authorList>
            <person name="Tobias N.J."/>
            <person name="Wolff H."/>
            <person name="Djahanschiri B."/>
            <person name="Grundmann F."/>
            <person name="Kronenwerth M."/>
            <person name="Shi Y.M."/>
            <person name="Simonyi S."/>
            <person name="Grun P."/>
            <person name="Shapiro-Ilan D."/>
            <person name="Pidot S.J."/>
            <person name="Stinear T.P."/>
            <person name="Ebersberger I."/>
            <person name="Bode H.B."/>
        </authorList>
    </citation>
    <scope>NUCLEOTIDE SEQUENCE [LARGE SCALE GENOMIC DNA]</scope>
    <source>
        <strain evidence="2 3">DSM 17904</strain>
    </source>
</reference>
<dbReference type="SMART" id="SM00829">
    <property type="entry name" value="PKS_ER"/>
    <property type="match status" value="1"/>
</dbReference>
<proteinExistence type="predicted"/>
<evidence type="ECO:0000259" key="1">
    <source>
        <dbReference type="SMART" id="SM00829"/>
    </source>
</evidence>
<dbReference type="InterPro" id="IPR013154">
    <property type="entry name" value="ADH-like_N"/>
</dbReference>
<accession>A0A2D0KL90</accession>
<dbReference type="InterPro" id="IPR036291">
    <property type="entry name" value="NAD(P)-bd_dom_sf"/>
</dbReference>
<dbReference type="SUPFAM" id="SSF51735">
    <property type="entry name" value="NAD(P)-binding Rossmann-fold domains"/>
    <property type="match status" value="1"/>
</dbReference>
<keyword evidence="3" id="KW-1185">Reference proteome</keyword>
<organism evidence="2 3">
    <name type="scientific">Xenorhabdus stockiae</name>
    <dbReference type="NCBI Taxonomy" id="351614"/>
    <lineage>
        <taxon>Bacteria</taxon>
        <taxon>Pseudomonadati</taxon>
        <taxon>Pseudomonadota</taxon>
        <taxon>Gammaproteobacteria</taxon>
        <taxon>Enterobacterales</taxon>
        <taxon>Morganellaceae</taxon>
        <taxon>Xenorhabdus</taxon>
    </lineage>
</organism>
<dbReference type="InterPro" id="IPR052585">
    <property type="entry name" value="Lipid_raft_assoc_Zn_ADH"/>
</dbReference>
<dbReference type="AlphaFoldDB" id="A0A2D0KL90"/>
<dbReference type="SUPFAM" id="SSF50129">
    <property type="entry name" value="GroES-like"/>
    <property type="match status" value="1"/>
</dbReference>
<dbReference type="Pfam" id="PF08240">
    <property type="entry name" value="ADH_N"/>
    <property type="match status" value="1"/>
</dbReference>
<sequence>MITTKAWQWIKNPDPLQLVLGTKILPELKENQVLVKNKCVGINPVDWKLIAGLSSDWKKNQIPGVDGMGIVIDIGKNIKHIRHGARVAYFADLRRDGSFSQYTIVDAKSLLAVPEQLSDLSAAVFPCAALTAYQAMNKVPFLVGKDVLVNGAGGAVGSLLCQLLIQKGAIVHATASSHRHNFLRSMGVNKTYDYHQTNWREKLKKVPLYAAFDMVDSKSALSLASMLEYYGHLVCVQDRVEQAPLEPFTTCISLHEVGLGAIYTHGSEYQWCQLVKEGEVLLQQVYRKELILPEIKAINFEEIPETLAQLAQNNNSIKYVACLSNKNT</sequence>
<dbReference type="Gene3D" id="3.90.180.10">
    <property type="entry name" value="Medium-chain alcohol dehydrogenases, catalytic domain"/>
    <property type="match status" value="1"/>
</dbReference>
<dbReference type="InterPro" id="IPR020843">
    <property type="entry name" value="ER"/>
</dbReference>
<evidence type="ECO:0000313" key="2">
    <source>
        <dbReference type="EMBL" id="PHM64172.1"/>
    </source>
</evidence>
<dbReference type="RefSeq" id="WP_099125728.1">
    <property type="nucleotide sequence ID" value="NZ_CAWNRH010000110.1"/>
</dbReference>
<dbReference type="Gene3D" id="3.40.50.720">
    <property type="entry name" value="NAD(P)-binding Rossmann-like Domain"/>
    <property type="match status" value="1"/>
</dbReference>
<protein>
    <submittedName>
        <fullName evidence="2">Beta-ketoacyl synthase</fullName>
    </submittedName>
</protein>
<dbReference type="EMBL" id="NJAJ01000035">
    <property type="protein sequence ID" value="PHM64172.1"/>
    <property type="molecule type" value="Genomic_DNA"/>
</dbReference>
<dbReference type="InterPro" id="IPR011032">
    <property type="entry name" value="GroES-like_sf"/>
</dbReference>